<dbReference type="InterPro" id="IPR036388">
    <property type="entry name" value="WH-like_DNA-bd_sf"/>
</dbReference>
<dbReference type="PANTHER" id="PTHR35807">
    <property type="entry name" value="TRANSCRIPTIONAL REGULATOR REDD-RELATED"/>
    <property type="match status" value="1"/>
</dbReference>
<dbReference type="RefSeq" id="WP_055606417.1">
    <property type="nucleotide sequence ID" value="NZ_CP023697.1"/>
</dbReference>
<dbReference type="InterPro" id="IPR011990">
    <property type="entry name" value="TPR-like_helical_dom_sf"/>
</dbReference>
<feature type="DNA-binding region" description="OmpR/PhoB-type" evidence="6">
    <location>
        <begin position="1"/>
        <end position="100"/>
    </location>
</feature>
<dbReference type="SUPFAM" id="SSF46894">
    <property type="entry name" value="C-terminal effector domain of the bipartite response regulators"/>
    <property type="match status" value="1"/>
</dbReference>
<organism evidence="8 9">
    <name type="scientific">Streptomyces prasinus</name>
    <dbReference type="NCBI Taxonomy" id="67345"/>
    <lineage>
        <taxon>Bacteria</taxon>
        <taxon>Bacillati</taxon>
        <taxon>Actinomycetota</taxon>
        <taxon>Actinomycetes</taxon>
        <taxon>Kitasatosporales</taxon>
        <taxon>Streptomycetaceae</taxon>
        <taxon>Streptomyces</taxon>
    </lineage>
</organism>
<evidence type="ECO:0000259" key="7">
    <source>
        <dbReference type="PROSITE" id="PS51755"/>
    </source>
</evidence>
<dbReference type="InterPro" id="IPR051677">
    <property type="entry name" value="AfsR-DnrI-RedD_regulator"/>
</dbReference>
<keyword evidence="3" id="KW-0805">Transcription regulation</keyword>
<protein>
    <recommendedName>
        <fullName evidence="7">OmpR/PhoB-type domain-containing protein</fullName>
    </recommendedName>
</protein>
<feature type="domain" description="OmpR/PhoB-type" evidence="7">
    <location>
        <begin position="1"/>
        <end position="100"/>
    </location>
</feature>
<name>A0ABX6B201_9ACTN</name>
<dbReference type="GeneID" id="95538534"/>
<proteinExistence type="inferred from homology"/>
<keyword evidence="5" id="KW-0804">Transcription</keyword>
<dbReference type="Proteomes" id="UP000326041">
    <property type="component" value="Chromosome"/>
</dbReference>
<dbReference type="InterPro" id="IPR005158">
    <property type="entry name" value="BTAD"/>
</dbReference>
<dbReference type="Gene3D" id="1.10.10.10">
    <property type="entry name" value="Winged helix-like DNA-binding domain superfamily/Winged helix DNA-binding domain"/>
    <property type="match status" value="1"/>
</dbReference>
<evidence type="ECO:0000313" key="8">
    <source>
        <dbReference type="EMBL" id="QEV09131.1"/>
    </source>
</evidence>
<evidence type="ECO:0000256" key="2">
    <source>
        <dbReference type="ARBA" id="ARBA00023012"/>
    </source>
</evidence>
<dbReference type="Pfam" id="PF03704">
    <property type="entry name" value="BTAD"/>
    <property type="match status" value="1"/>
</dbReference>
<evidence type="ECO:0000256" key="4">
    <source>
        <dbReference type="ARBA" id="ARBA00023125"/>
    </source>
</evidence>
<gene>
    <name evidence="8" type="ORF">CP972_29080</name>
</gene>
<evidence type="ECO:0000313" key="9">
    <source>
        <dbReference type="Proteomes" id="UP000326041"/>
    </source>
</evidence>
<dbReference type="CDD" id="cd15831">
    <property type="entry name" value="BTAD"/>
    <property type="match status" value="1"/>
</dbReference>
<keyword evidence="2" id="KW-0902">Two-component regulatory system</keyword>
<evidence type="ECO:0000256" key="6">
    <source>
        <dbReference type="PROSITE-ProRule" id="PRU01091"/>
    </source>
</evidence>
<accession>A0ABX6B201</accession>
<evidence type="ECO:0000256" key="1">
    <source>
        <dbReference type="ARBA" id="ARBA00005820"/>
    </source>
</evidence>
<dbReference type="SMART" id="SM01043">
    <property type="entry name" value="BTAD"/>
    <property type="match status" value="1"/>
</dbReference>
<dbReference type="SMART" id="SM00862">
    <property type="entry name" value="Trans_reg_C"/>
    <property type="match status" value="1"/>
</dbReference>
<dbReference type="InterPro" id="IPR001867">
    <property type="entry name" value="OmpR/PhoB-type_DNA-bd"/>
</dbReference>
<evidence type="ECO:0000256" key="5">
    <source>
        <dbReference type="ARBA" id="ARBA00023163"/>
    </source>
</evidence>
<dbReference type="SUPFAM" id="SSF48452">
    <property type="entry name" value="TPR-like"/>
    <property type="match status" value="1"/>
</dbReference>
<reference evidence="8 9" key="1">
    <citation type="submission" date="2017-09" db="EMBL/GenBank/DDBJ databases">
        <authorList>
            <person name="Lee N."/>
            <person name="Cho B.-K."/>
        </authorList>
    </citation>
    <scope>NUCLEOTIDE SEQUENCE [LARGE SCALE GENOMIC DNA]</scope>
    <source>
        <strain evidence="8 9">ATCC 13879</strain>
    </source>
</reference>
<dbReference type="Gene3D" id="1.25.40.10">
    <property type="entry name" value="Tetratricopeptide repeat domain"/>
    <property type="match status" value="1"/>
</dbReference>
<dbReference type="InterPro" id="IPR016032">
    <property type="entry name" value="Sig_transdc_resp-reg_C-effctor"/>
</dbReference>
<evidence type="ECO:0000256" key="3">
    <source>
        <dbReference type="ARBA" id="ARBA00023015"/>
    </source>
</evidence>
<dbReference type="PANTHER" id="PTHR35807:SF1">
    <property type="entry name" value="TRANSCRIPTIONAL REGULATOR REDD"/>
    <property type="match status" value="1"/>
</dbReference>
<keyword evidence="9" id="KW-1185">Reference proteome</keyword>
<dbReference type="EMBL" id="CP023697">
    <property type="protein sequence ID" value="QEV09131.1"/>
    <property type="molecule type" value="Genomic_DNA"/>
</dbReference>
<dbReference type="Pfam" id="PF00486">
    <property type="entry name" value="Trans_reg_C"/>
    <property type="match status" value="1"/>
</dbReference>
<comment type="similarity">
    <text evidence="1">Belongs to the AfsR/DnrI/RedD regulatory family.</text>
</comment>
<keyword evidence="4 6" id="KW-0238">DNA-binding</keyword>
<sequence>MRVQLLGPLLISCADRQMRVSARKPRQILALLLLKHSRAVPMAALTEELWGGHAPKTARASVQLYVFQLRKNLAEVTGRSMDAVSSEMLRTARGGYEFVGDLSRFDLRAFHRLERSGTAAIADGDLVTAVQDFREALSLWRGPALADVEPGPGIRAEAAGLEQSRSTMLNHRIELDLRLGRHREILAELTDLAMHDRFHEDLHAQLMIALYRSGHRTGALEVFHRLHKNMVRRFGLDPSPQLHRYYHAVLTSDSELDRMPVLQLPGEVRVRLP</sequence>
<dbReference type="PROSITE" id="PS51755">
    <property type="entry name" value="OMPR_PHOB"/>
    <property type="match status" value="1"/>
</dbReference>